<evidence type="ECO:0000256" key="15">
    <source>
        <dbReference type="ARBA" id="ARBA00044519"/>
    </source>
</evidence>
<comment type="cofactor">
    <cofactor evidence="1 18">
        <name>Mg(2+)</name>
        <dbReference type="ChEBI" id="CHEBI:18420"/>
    </cofactor>
</comment>
<feature type="binding site" evidence="18">
    <location>
        <position position="116"/>
    </location>
    <ligand>
        <name>Mg(2+)</name>
        <dbReference type="ChEBI" id="CHEBI:18420"/>
        <label>1</label>
        <note>catalytic</note>
    </ligand>
</feature>
<feature type="binding site" evidence="18">
    <location>
        <position position="72"/>
    </location>
    <ligand>
        <name>Mg(2+)</name>
        <dbReference type="ChEBI" id="CHEBI:18420"/>
        <label>1</label>
        <note>catalytic</note>
    </ligand>
</feature>
<evidence type="ECO:0000256" key="8">
    <source>
        <dbReference type="ARBA" id="ARBA00040342"/>
    </source>
</evidence>
<dbReference type="InterPro" id="IPR000760">
    <property type="entry name" value="Inositol_monophosphatase-like"/>
</dbReference>
<feature type="binding site" evidence="18">
    <location>
        <position position="119"/>
    </location>
    <ligand>
        <name>Mg(2+)</name>
        <dbReference type="ChEBI" id="CHEBI:18420"/>
        <label>1</label>
        <note>catalytic</note>
    </ligand>
</feature>
<reference evidence="19" key="1">
    <citation type="submission" date="2009-03" db="EMBL/GenBank/DDBJ databases">
        <title>Caligus rogercresseyi ESTs and full-length cDNAs.</title>
        <authorList>
            <person name="Yasuike M."/>
            <person name="von Schalburg K."/>
            <person name="Cooper G."/>
            <person name="Leong J."/>
            <person name="Jones S.R.M."/>
            <person name="Koop B.F."/>
        </authorList>
    </citation>
    <scope>NUCLEOTIDE SEQUENCE</scope>
    <source>
        <tissue evidence="19">Whole tissue</tissue>
    </source>
</reference>
<organism evidence="19">
    <name type="scientific">Caligus rogercresseyi</name>
    <name type="common">Sea louse</name>
    <dbReference type="NCBI Taxonomy" id="217165"/>
    <lineage>
        <taxon>Eukaryota</taxon>
        <taxon>Metazoa</taxon>
        <taxon>Ecdysozoa</taxon>
        <taxon>Arthropoda</taxon>
        <taxon>Crustacea</taxon>
        <taxon>Multicrustacea</taxon>
        <taxon>Hexanauplia</taxon>
        <taxon>Copepoda</taxon>
        <taxon>Siphonostomatoida</taxon>
        <taxon>Caligidae</taxon>
        <taxon>Caligus</taxon>
    </lineage>
</organism>
<evidence type="ECO:0000256" key="6">
    <source>
        <dbReference type="ARBA" id="ARBA00022801"/>
    </source>
</evidence>
<comment type="catalytic activity">
    <reaction evidence="12">
        <text>1D-myo-inositol 1,4-bisphosphate + H2O = 1D-myo-inositol 4-phosphate + phosphate</text>
        <dbReference type="Rhea" id="RHEA:15553"/>
        <dbReference type="ChEBI" id="CHEBI:15377"/>
        <dbReference type="ChEBI" id="CHEBI:43474"/>
        <dbReference type="ChEBI" id="CHEBI:58282"/>
        <dbReference type="ChEBI" id="CHEBI:58469"/>
        <dbReference type="EC" id="3.1.3.57"/>
    </reaction>
    <physiologicalReaction direction="left-to-right" evidence="12">
        <dbReference type="Rhea" id="RHEA:15554"/>
    </physiologicalReaction>
</comment>
<keyword evidence="5 18" id="KW-0479">Metal-binding</keyword>
<keyword evidence="7 18" id="KW-0460">Magnesium</keyword>
<evidence type="ECO:0000256" key="9">
    <source>
        <dbReference type="ARBA" id="ARBA00041815"/>
    </source>
</evidence>
<dbReference type="Gene3D" id="3.30.540.10">
    <property type="entry name" value="Fructose-1,6-Bisphosphatase, subunit A, domain 1"/>
    <property type="match status" value="1"/>
</dbReference>
<comment type="similarity">
    <text evidence="2">Belongs to the inositol monophosphatase superfamily.</text>
</comment>
<dbReference type="GO" id="GO:0046854">
    <property type="term" value="P:phosphatidylinositol phosphate biosynthetic process"/>
    <property type="evidence" value="ECO:0007669"/>
    <property type="project" value="InterPro"/>
</dbReference>
<evidence type="ECO:0000256" key="10">
    <source>
        <dbReference type="ARBA" id="ARBA00044465"/>
    </source>
</evidence>
<comment type="catalytic activity">
    <reaction evidence="10">
        <text>1D-myo-inositol 1,3,4-trisphosphate + H2O = 1D-myo-inositol 3,4-bisphosphate + phosphate</text>
        <dbReference type="Rhea" id="RHEA:70319"/>
        <dbReference type="ChEBI" id="CHEBI:15377"/>
        <dbReference type="ChEBI" id="CHEBI:43474"/>
        <dbReference type="ChEBI" id="CHEBI:58414"/>
        <dbReference type="ChEBI" id="CHEBI:83241"/>
    </reaction>
    <physiologicalReaction direction="left-to-right" evidence="10">
        <dbReference type="Rhea" id="RHEA:70320"/>
    </physiologicalReaction>
</comment>
<evidence type="ECO:0000256" key="11">
    <source>
        <dbReference type="ARBA" id="ARBA00044466"/>
    </source>
</evidence>
<evidence type="ECO:0000256" key="14">
    <source>
        <dbReference type="ARBA" id="ARBA00044484"/>
    </source>
</evidence>
<dbReference type="GO" id="GO:0046872">
    <property type="term" value="F:metal ion binding"/>
    <property type="evidence" value="ECO:0007669"/>
    <property type="project" value="UniProtKB-KW"/>
</dbReference>
<evidence type="ECO:0000256" key="2">
    <source>
        <dbReference type="ARBA" id="ARBA00009759"/>
    </source>
</evidence>
<proteinExistence type="evidence at transcript level"/>
<keyword evidence="6" id="KW-0378">Hydrolase</keyword>
<name>C1BQY4_CALRO</name>
<dbReference type="AlphaFoldDB" id="C1BQY4"/>
<dbReference type="InterPro" id="IPR020550">
    <property type="entry name" value="Inositol_monophosphatase_CS"/>
</dbReference>
<dbReference type="FunFam" id="3.30.540.10:FF:000012">
    <property type="entry name" value="Blast:Putative inositol monophosphatase 3"/>
    <property type="match status" value="1"/>
</dbReference>
<evidence type="ECO:0000256" key="12">
    <source>
        <dbReference type="ARBA" id="ARBA00044478"/>
    </source>
</evidence>
<dbReference type="PANTHER" id="PTHR43028:SF5">
    <property type="entry name" value="3'(2'),5'-BISPHOSPHATE NUCLEOTIDASE 1"/>
    <property type="match status" value="1"/>
</dbReference>
<comment type="catalytic activity">
    <reaction evidence="13">
        <text>adenosine 3',5'-bisphosphate + H2O = AMP + phosphate</text>
        <dbReference type="Rhea" id="RHEA:10040"/>
        <dbReference type="ChEBI" id="CHEBI:15377"/>
        <dbReference type="ChEBI" id="CHEBI:43474"/>
        <dbReference type="ChEBI" id="CHEBI:58343"/>
        <dbReference type="ChEBI" id="CHEBI:456215"/>
        <dbReference type="EC" id="3.1.3.7"/>
    </reaction>
    <physiologicalReaction direction="left-to-right" evidence="13">
        <dbReference type="Rhea" id="RHEA:10041"/>
    </physiologicalReaction>
</comment>
<evidence type="ECO:0000256" key="3">
    <source>
        <dbReference type="ARBA" id="ARBA00012633"/>
    </source>
</evidence>
<evidence type="ECO:0000256" key="18">
    <source>
        <dbReference type="PIRSR" id="PIRSR600760-2"/>
    </source>
</evidence>
<sequence length="309" mass="33919">MSSSPLSDVLRLAVTAAEKGGQIVHEVFSSGKLGVVEKTDANDLQTLADRTVSDVLLLSFHKAFPDLKVISEEGKHYFDEALAQRHVVNLSESNTEYTLPKEFGNVTMDDLTVWIDPLDGTKEFADGFLERVTILIGIAVKGKSVAGVIHQPYYKETEGRTLYGAIGGSIDKNFEKKPSPSEGKIIVTTRSHSTKLVGQVIDELESTEVLRVGGAGYKVLMLLDGLAHAYVFPTPGCKKWDTCAPEAILHALGGRLTDIWGHSYNYDAQVEHVNQWGVIASCRDSDHENLISQIPSHLKEEVKNAFKKK</sequence>
<protein>
    <recommendedName>
        <fullName evidence="8">3'(2'),5'-bisphosphate nucleotidase 1</fullName>
        <ecNumber evidence="15">3.1.3.57</ecNumber>
        <ecNumber evidence="3">3.1.3.7</ecNumber>
    </recommendedName>
    <alternativeName>
        <fullName evidence="16">3'-phosphoadenosine 5'-phosphate phosphatase</fullName>
    </alternativeName>
    <alternativeName>
        <fullName evidence="9">Bisphosphate 3'-nucleotidase 1</fullName>
    </alternativeName>
    <alternativeName>
        <fullName evidence="17">Inositol-polyphosphate 1-phosphatase</fullName>
    </alternativeName>
</protein>
<evidence type="ECO:0000256" key="4">
    <source>
        <dbReference type="ARBA" id="ARBA00022671"/>
    </source>
</evidence>
<evidence type="ECO:0000313" key="19">
    <source>
        <dbReference type="EMBL" id="ACO11437.1"/>
    </source>
</evidence>
<dbReference type="PROSITE" id="PS00630">
    <property type="entry name" value="IMP_2"/>
    <property type="match status" value="1"/>
</dbReference>
<comment type="catalytic activity">
    <reaction evidence="11">
        <text>adenosine 2',5'-bisphosphate + H2O = AMP + phosphate</text>
        <dbReference type="Rhea" id="RHEA:77643"/>
        <dbReference type="ChEBI" id="CHEBI:15377"/>
        <dbReference type="ChEBI" id="CHEBI:43474"/>
        <dbReference type="ChEBI" id="CHEBI:194156"/>
        <dbReference type="ChEBI" id="CHEBI:456215"/>
        <dbReference type="EC" id="3.1.3.7"/>
    </reaction>
    <physiologicalReaction direction="left-to-right" evidence="11">
        <dbReference type="Rhea" id="RHEA:77644"/>
    </physiologicalReaction>
</comment>
<dbReference type="InterPro" id="IPR050725">
    <property type="entry name" value="CysQ/Inositol_MonoPase"/>
</dbReference>
<dbReference type="FunFam" id="3.40.190.80:FF:000006">
    <property type="entry name" value="Bisphosphate nucleotidase 1"/>
    <property type="match status" value="1"/>
</dbReference>
<evidence type="ECO:0000256" key="16">
    <source>
        <dbReference type="ARBA" id="ARBA00044544"/>
    </source>
</evidence>
<comment type="catalytic activity">
    <reaction evidence="14">
        <text>3'-phosphoadenylyl sulfate + H2O = adenosine 5'-phosphosulfate + phosphate</text>
        <dbReference type="Rhea" id="RHEA:77639"/>
        <dbReference type="ChEBI" id="CHEBI:15377"/>
        <dbReference type="ChEBI" id="CHEBI:43474"/>
        <dbReference type="ChEBI" id="CHEBI:58243"/>
        <dbReference type="ChEBI" id="CHEBI:58339"/>
        <dbReference type="EC" id="3.1.3.7"/>
    </reaction>
    <physiologicalReaction direction="left-to-right" evidence="14">
        <dbReference type="Rhea" id="RHEA:77640"/>
    </physiologicalReaction>
</comment>
<dbReference type="EC" id="3.1.3.57" evidence="15"/>
<dbReference type="EC" id="3.1.3.7" evidence="3"/>
<dbReference type="GO" id="GO:0005737">
    <property type="term" value="C:cytoplasm"/>
    <property type="evidence" value="ECO:0007669"/>
    <property type="project" value="UniProtKB-ARBA"/>
</dbReference>
<evidence type="ECO:0000256" key="13">
    <source>
        <dbReference type="ARBA" id="ARBA00044479"/>
    </source>
</evidence>
<feature type="binding site" evidence="18">
    <location>
        <position position="241"/>
    </location>
    <ligand>
        <name>Mg(2+)</name>
        <dbReference type="ChEBI" id="CHEBI:18420"/>
        <label>1</label>
        <note>catalytic</note>
    </ligand>
</feature>
<dbReference type="SUPFAM" id="SSF56655">
    <property type="entry name" value="Carbohydrate phosphatase"/>
    <property type="match status" value="1"/>
</dbReference>
<evidence type="ECO:0000256" key="5">
    <source>
        <dbReference type="ARBA" id="ARBA00022723"/>
    </source>
</evidence>
<dbReference type="PANTHER" id="PTHR43028">
    <property type="entry name" value="3'(2'),5'-BISPHOSPHATE NUCLEOTIDASE 1"/>
    <property type="match status" value="1"/>
</dbReference>
<dbReference type="Gene3D" id="3.40.190.80">
    <property type="match status" value="1"/>
</dbReference>
<dbReference type="GO" id="GO:0004441">
    <property type="term" value="F:inositol-1,4-bisphosphate 1-phosphatase activity"/>
    <property type="evidence" value="ECO:0007669"/>
    <property type="project" value="UniProtKB-EC"/>
</dbReference>
<dbReference type="EMBL" id="BT077013">
    <property type="protein sequence ID" value="ACO11437.1"/>
    <property type="molecule type" value="mRNA"/>
</dbReference>
<gene>
    <name evidence="19" type="primary">BPNT1</name>
</gene>
<dbReference type="Pfam" id="PF00459">
    <property type="entry name" value="Inositol_P"/>
    <property type="match status" value="1"/>
</dbReference>
<evidence type="ECO:0000256" key="1">
    <source>
        <dbReference type="ARBA" id="ARBA00001946"/>
    </source>
</evidence>
<evidence type="ECO:0000256" key="7">
    <source>
        <dbReference type="ARBA" id="ARBA00022842"/>
    </source>
</evidence>
<feature type="binding site" evidence="18">
    <location>
        <position position="118"/>
    </location>
    <ligand>
        <name>Mg(2+)</name>
        <dbReference type="ChEBI" id="CHEBI:18420"/>
        <label>1</label>
        <note>catalytic</note>
    </ligand>
</feature>
<dbReference type="GO" id="GO:0008441">
    <property type="term" value="F:3'(2'),5'-bisphosphate nucleotidase activity"/>
    <property type="evidence" value="ECO:0007669"/>
    <property type="project" value="UniProtKB-EC"/>
</dbReference>
<evidence type="ECO:0000256" key="17">
    <source>
        <dbReference type="ARBA" id="ARBA00044554"/>
    </source>
</evidence>
<keyword evidence="4" id="KW-0452">Lithium</keyword>
<accession>C1BQY4</accession>